<dbReference type="Pfam" id="PF14491">
    <property type="entry name" value="DUF4435"/>
    <property type="match status" value="1"/>
</dbReference>
<dbReference type="EMBL" id="JBHUKY010000033">
    <property type="protein sequence ID" value="MFD2412350.1"/>
    <property type="molecule type" value="Genomic_DNA"/>
</dbReference>
<evidence type="ECO:0000259" key="1">
    <source>
        <dbReference type="Pfam" id="PF13304"/>
    </source>
</evidence>
<dbReference type="RefSeq" id="WP_209994203.1">
    <property type="nucleotide sequence ID" value="NZ_JBHUKY010000033.1"/>
</dbReference>
<evidence type="ECO:0000259" key="2">
    <source>
        <dbReference type="Pfam" id="PF14491"/>
    </source>
</evidence>
<accession>A0ABW5FBJ2</accession>
<dbReference type="InterPro" id="IPR029492">
    <property type="entry name" value="DUF4435"/>
</dbReference>
<dbReference type="Pfam" id="PF13304">
    <property type="entry name" value="AAA_21"/>
    <property type="match status" value="1"/>
</dbReference>
<sequence>MYIFPPRIDNDAFELEDFNSIVLLGANGSGKTRFSVWIENNWENVHRISAQKSLNIPREVSTKSKGVALEEFYYGNTNENKDWLKRDGKQQVRWGGNPNNFLLNDYLHLLTLLHTEEYEASVAFKDSYQEGKSIVKPTTKLDIVQNIWEEIFPHRKLVKLAGRIDTYPTDSPDNKYNSSEMSDGERLVFYFIGVVVCAPDSAIIIIDEPENHLHKSIIKNLWDKIESIRKDCKFIYLTHEIDFAVSRNNSNLIWIKFYEGSDRWSYEQMTDNDNLPSDVYFEILGSRKSVLFIEGEKSSHDYYVYMQIYPEYNVVPLGSCEKVIEATKAFNSLIHLHHLSAKGIIDRDRKTDNELNAYKDNFVYTPNVAEIENIFLIEDVVRTVAMILRKNPEEVFDETKKRVIELFKSNIHDQAYQHAIYQIKTRTNHLINIKYDDFQNFQDNFIEIFNNNNNEEIFSYILKRFEGYIKLNDYSSILKVFNHKGIIAHSRVGENCGLLSRQYIPFVKRILKEKDEVGETLVSIMKKYIPI</sequence>
<dbReference type="PANTHER" id="PTHR32182">
    <property type="entry name" value="DNA REPLICATION AND REPAIR PROTEIN RECF"/>
    <property type="match status" value="1"/>
</dbReference>
<evidence type="ECO:0000313" key="3">
    <source>
        <dbReference type="EMBL" id="MFD2412350.1"/>
    </source>
</evidence>
<keyword evidence="4" id="KW-1185">Reference proteome</keyword>
<dbReference type="Gene3D" id="3.40.50.300">
    <property type="entry name" value="P-loop containing nucleotide triphosphate hydrolases"/>
    <property type="match status" value="1"/>
</dbReference>
<gene>
    <name evidence="3" type="ORF">ACFSX3_20855</name>
</gene>
<protein>
    <submittedName>
        <fullName evidence="3">DUF4435 domain-containing protein</fullName>
    </submittedName>
</protein>
<organism evidence="3 4">
    <name type="scientific">Paenibacillus rhizoplanae</name>
    <dbReference type="NCBI Taxonomy" id="1917181"/>
    <lineage>
        <taxon>Bacteria</taxon>
        <taxon>Bacillati</taxon>
        <taxon>Bacillota</taxon>
        <taxon>Bacilli</taxon>
        <taxon>Bacillales</taxon>
        <taxon>Paenibacillaceae</taxon>
        <taxon>Paenibacillus</taxon>
    </lineage>
</organism>
<proteinExistence type="predicted"/>
<dbReference type="SUPFAM" id="SSF52540">
    <property type="entry name" value="P-loop containing nucleoside triphosphate hydrolases"/>
    <property type="match status" value="1"/>
</dbReference>
<dbReference type="InterPro" id="IPR003959">
    <property type="entry name" value="ATPase_AAA_core"/>
</dbReference>
<feature type="domain" description="ATPase AAA-type core" evidence="1">
    <location>
        <begin position="176"/>
        <end position="240"/>
    </location>
</feature>
<reference evidence="4" key="1">
    <citation type="journal article" date="2019" name="Int. J. Syst. Evol. Microbiol.">
        <title>The Global Catalogue of Microorganisms (GCM) 10K type strain sequencing project: providing services to taxonomists for standard genome sequencing and annotation.</title>
        <authorList>
            <consortium name="The Broad Institute Genomics Platform"/>
            <consortium name="The Broad Institute Genome Sequencing Center for Infectious Disease"/>
            <person name="Wu L."/>
            <person name="Ma J."/>
        </authorList>
    </citation>
    <scope>NUCLEOTIDE SEQUENCE [LARGE SCALE GENOMIC DNA]</scope>
    <source>
        <strain evidence="4">CCM 8725</strain>
    </source>
</reference>
<comment type="caution">
    <text evidence="3">The sequence shown here is derived from an EMBL/GenBank/DDBJ whole genome shotgun (WGS) entry which is preliminary data.</text>
</comment>
<feature type="domain" description="DUF4435" evidence="2">
    <location>
        <begin position="288"/>
        <end position="488"/>
    </location>
</feature>
<name>A0ABW5FBJ2_9BACL</name>
<dbReference type="Proteomes" id="UP001597448">
    <property type="component" value="Unassembled WGS sequence"/>
</dbReference>
<evidence type="ECO:0000313" key="4">
    <source>
        <dbReference type="Proteomes" id="UP001597448"/>
    </source>
</evidence>
<dbReference type="InterPro" id="IPR027417">
    <property type="entry name" value="P-loop_NTPase"/>
</dbReference>
<dbReference type="PANTHER" id="PTHR32182:SF25">
    <property type="entry name" value="SLR1056 PROTEIN"/>
    <property type="match status" value="1"/>
</dbReference>